<dbReference type="InterPro" id="IPR004358">
    <property type="entry name" value="Sig_transdc_His_kin-like_C"/>
</dbReference>
<dbReference type="CDD" id="cd00082">
    <property type="entry name" value="HisKA"/>
    <property type="match status" value="1"/>
</dbReference>
<dbReference type="SUPFAM" id="SSF47384">
    <property type="entry name" value="Homodimeric domain of signal transducing histidine kinase"/>
    <property type="match status" value="1"/>
</dbReference>
<dbReference type="EMBL" id="JAGGKC010000002">
    <property type="protein sequence ID" value="MBP1917983.1"/>
    <property type="molecule type" value="Genomic_DNA"/>
</dbReference>
<keyword evidence="4" id="KW-0597">Phosphoprotein</keyword>
<evidence type="ECO:0000256" key="5">
    <source>
        <dbReference type="ARBA" id="ARBA00022679"/>
    </source>
</evidence>
<organism evidence="17 18">
    <name type="scientific">Youngiibacter multivorans</name>
    <dbReference type="NCBI Taxonomy" id="937251"/>
    <lineage>
        <taxon>Bacteria</taxon>
        <taxon>Bacillati</taxon>
        <taxon>Bacillota</taxon>
        <taxon>Clostridia</taxon>
        <taxon>Eubacteriales</taxon>
        <taxon>Clostridiaceae</taxon>
        <taxon>Youngiibacter</taxon>
    </lineage>
</organism>
<dbReference type="PANTHER" id="PTHR45528">
    <property type="entry name" value="SENSOR HISTIDINE KINASE CPXA"/>
    <property type="match status" value="1"/>
</dbReference>
<dbReference type="SMART" id="SM00304">
    <property type="entry name" value="HAMP"/>
    <property type="match status" value="1"/>
</dbReference>
<sequence>MRKLFRFKSIYTKFTLLFLFVWWFLNSITFAVVAMFMRRTTFYDMTKVLPGQFQEFRELHSKMNIVFLISVVIGSGIILLAVKSIVKPIQKLSGASKEVASGNFDIQMKVESQDEIGRLTEDFNLMVTELRNIEHLRTDFVSNVSHEFRTPITSIRGYAKLIKNRDLSKDKHDEYADIIISESDRLSQLSSNLLKLSSLDSKAIPSQRTLFSLDEEIRKVILLLEPEWSRKELDLDVDLDDMNITGDRHLLYEVWLNLIQNAVKFTDKGGKMSVTLKRENGRVIFKTLNKGPSFNNEELKRIFERFYKGDTSHSSEGSGLGLAIARKIIETHNGTIKADSRDGFVTFTVELEE</sequence>
<keyword evidence="7 17" id="KW-0418">Kinase</keyword>
<evidence type="ECO:0000256" key="10">
    <source>
        <dbReference type="ARBA" id="ARBA00023026"/>
    </source>
</evidence>
<comment type="subcellular location">
    <subcellularLocation>
        <location evidence="2">Membrane</location>
        <topology evidence="2">Multi-pass membrane protein</topology>
    </subcellularLocation>
</comment>
<evidence type="ECO:0000313" key="17">
    <source>
        <dbReference type="EMBL" id="MBP1917983.1"/>
    </source>
</evidence>
<dbReference type="SMART" id="SM00387">
    <property type="entry name" value="HATPase_c"/>
    <property type="match status" value="1"/>
</dbReference>
<dbReference type="InterPro" id="IPR003661">
    <property type="entry name" value="HisK_dim/P_dom"/>
</dbReference>
<dbReference type="SMART" id="SM00388">
    <property type="entry name" value="HisKA"/>
    <property type="match status" value="1"/>
</dbReference>
<keyword evidence="10" id="KW-0843">Virulence</keyword>
<keyword evidence="18" id="KW-1185">Reference proteome</keyword>
<dbReference type="CDD" id="cd06225">
    <property type="entry name" value="HAMP"/>
    <property type="match status" value="1"/>
</dbReference>
<dbReference type="Gene3D" id="6.10.340.10">
    <property type="match status" value="1"/>
</dbReference>
<dbReference type="InterPro" id="IPR003594">
    <property type="entry name" value="HATPase_dom"/>
</dbReference>
<feature type="domain" description="Histidine kinase" evidence="15">
    <location>
        <begin position="143"/>
        <end position="353"/>
    </location>
</feature>
<evidence type="ECO:0000256" key="7">
    <source>
        <dbReference type="ARBA" id="ARBA00022777"/>
    </source>
</evidence>
<dbReference type="EC" id="2.7.13.3" evidence="3"/>
<dbReference type="Gene3D" id="1.10.287.130">
    <property type="match status" value="1"/>
</dbReference>
<dbReference type="Pfam" id="PF00672">
    <property type="entry name" value="HAMP"/>
    <property type="match status" value="1"/>
</dbReference>
<dbReference type="PROSITE" id="PS50885">
    <property type="entry name" value="HAMP"/>
    <property type="match status" value="1"/>
</dbReference>
<keyword evidence="11 14" id="KW-0472">Membrane</keyword>
<evidence type="ECO:0000256" key="1">
    <source>
        <dbReference type="ARBA" id="ARBA00000085"/>
    </source>
</evidence>
<keyword evidence="9" id="KW-0902">Two-component regulatory system</keyword>
<proteinExistence type="predicted"/>
<evidence type="ECO:0000256" key="11">
    <source>
        <dbReference type="ARBA" id="ARBA00023136"/>
    </source>
</evidence>
<comment type="caution">
    <text evidence="17">The sequence shown here is derived from an EMBL/GenBank/DDBJ whole genome shotgun (WGS) entry which is preliminary data.</text>
</comment>
<dbReference type="Pfam" id="PF00512">
    <property type="entry name" value="HisKA"/>
    <property type="match status" value="1"/>
</dbReference>
<evidence type="ECO:0000256" key="12">
    <source>
        <dbReference type="ARBA" id="ARBA00037219"/>
    </source>
</evidence>
<protein>
    <recommendedName>
        <fullName evidence="13">Heme sensor protein HssS</fullName>
        <ecNumber evidence="3">2.7.13.3</ecNumber>
    </recommendedName>
</protein>
<dbReference type="InterPro" id="IPR036890">
    <property type="entry name" value="HATPase_C_sf"/>
</dbReference>
<dbReference type="Gene3D" id="3.30.565.10">
    <property type="entry name" value="Histidine kinase-like ATPase, C-terminal domain"/>
    <property type="match status" value="1"/>
</dbReference>
<reference evidence="17 18" key="1">
    <citation type="submission" date="2021-03" db="EMBL/GenBank/DDBJ databases">
        <title>Genomic Encyclopedia of Type Strains, Phase IV (KMG-IV): sequencing the most valuable type-strain genomes for metagenomic binning, comparative biology and taxonomic classification.</title>
        <authorList>
            <person name="Goeker M."/>
        </authorList>
    </citation>
    <scope>NUCLEOTIDE SEQUENCE [LARGE SCALE GENOMIC DNA]</scope>
    <source>
        <strain evidence="17 18">DSM 6139</strain>
    </source>
</reference>
<evidence type="ECO:0000259" key="16">
    <source>
        <dbReference type="PROSITE" id="PS50885"/>
    </source>
</evidence>
<evidence type="ECO:0000256" key="8">
    <source>
        <dbReference type="ARBA" id="ARBA00022989"/>
    </source>
</evidence>
<dbReference type="InterPro" id="IPR050398">
    <property type="entry name" value="HssS/ArlS-like"/>
</dbReference>
<dbReference type="Proteomes" id="UP001519271">
    <property type="component" value="Unassembled WGS sequence"/>
</dbReference>
<gene>
    <name evidence="17" type="ORF">J2Z34_000454</name>
</gene>
<evidence type="ECO:0000256" key="2">
    <source>
        <dbReference type="ARBA" id="ARBA00004141"/>
    </source>
</evidence>
<evidence type="ECO:0000256" key="3">
    <source>
        <dbReference type="ARBA" id="ARBA00012438"/>
    </source>
</evidence>
<comment type="function">
    <text evidence="12">Member of the two-component regulatory system HssS/HssR involved in intracellular heme homeostasis and tempering of staphylococcal virulence. HssS functions as a heme sensor histidine kinase which is autophosphorylated at a histidine residue and transfers its phosphate group to an aspartate residue of HssR. HssR/HssS activates the expression of hrtAB, an efflux pump, in response to extracellular heme, hemin, hemoglobin or blood.</text>
</comment>
<dbReference type="SUPFAM" id="SSF55874">
    <property type="entry name" value="ATPase domain of HSP90 chaperone/DNA topoisomerase II/histidine kinase"/>
    <property type="match status" value="1"/>
</dbReference>
<keyword evidence="6 14" id="KW-0812">Transmembrane</keyword>
<evidence type="ECO:0000256" key="9">
    <source>
        <dbReference type="ARBA" id="ARBA00023012"/>
    </source>
</evidence>
<dbReference type="InterPro" id="IPR036097">
    <property type="entry name" value="HisK_dim/P_sf"/>
</dbReference>
<feature type="transmembrane region" description="Helical" evidence="14">
    <location>
        <begin position="63"/>
        <end position="82"/>
    </location>
</feature>
<dbReference type="PRINTS" id="PR00344">
    <property type="entry name" value="BCTRLSENSOR"/>
</dbReference>
<dbReference type="InterPro" id="IPR005467">
    <property type="entry name" value="His_kinase_dom"/>
</dbReference>
<keyword evidence="8 14" id="KW-1133">Transmembrane helix</keyword>
<feature type="domain" description="HAMP" evidence="16">
    <location>
        <begin position="83"/>
        <end position="135"/>
    </location>
</feature>
<evidence type="ECO:0000256" key="6">
    <source>
        <dbReference type="ARBA" id="ARBA00022692"/>
    </source>
</evidence>
<evidence type="ECO:0000256" key="4">
    <source>
        <dbReference type="ARBA" id="ARBA00022553"/>
    </source>
</evidence>
<dbReference type="Pfam" id="PF02518">
    <property type="entry name" value="HATPase_c"/>
    <property type="match status" value="1"/>
</dbReference>
<dbReference type="GO" id="GO:0016301">
    <property type="term" value="F:kinase activity"/>
    <property type="evidence" value="ECO:0007669"/>
    <property type="project" value="UniProtKB-KW"/>
</dbReference>
<keyword evidence="5" id="KW-0808">Transferase</keyword>
<dbReference type="InterPro" id="IPR003660">
    <property type="entry name" value="HAMP_dom"/>
</dbReference>
<evidence type="ECO:0000259" key="15">
    <source>
        <dbReference type="PROSITE" id="PS50109"/>
    </source>
</evidence>
<dbReference type="CDD" id="cd00075">
    <property type="entry name" value="HATPase"/>
    <property type="match status" value="1"/>
</dbReference>
<accession>A0ABS4G0B2</accession>
<name>A0ABS4G0B2_9CLOT</name>
<evidence type="ECO:0000256" key="13">
    <source>
        <dbReference type="ARBA" id="ARBA00040841"/>
    </source>
</evidence>
<dbReference type="PANTHER" id="PTHR45528:SF11">
    <property type="entry name" value="HISTIDINE KINASE"/>
    <property type="match status" value="1"/>
</dbReference>
<dbReference type="SUPFAM" id="SSF158472">
    <property type="entry name" value="HAMP domain-like"/>
    <property type="match status" value="1"/>
</dbReference>
<evidence type="ECO:0000313" key="18">
    <source>
        <dbReference type="Proteomes" id="UP001519271"/>
    </source>
</evidence>
<dbReference type="RefSeq" id="WP_209458226.1">
    <property type="nucleotide sequence ID" value="NZ_JAGGKC010000002.1"/>
</dbReference>
<evidence type="ECO:0000256" key="14">
    <source>
        <dbReference type="SAM" id="Phobius"/>
    </source>
</evidence>
<comment type="catalytic activity">
    <reaction evidence="1">
        <text>ATP + protein L-histidine = ADP + protein N-phospho-L-histidine.</text>
        <dbReference type="EC" id="2.7.13.3"/>
    </reaction>
</comment>
<dbReference type="PROSITE" id="PS50109">
    <property type="entry name" value="HIS_KIN"/>
    <property type="match status" value="1"/>
</dbReference>